<dbReference type="RefSeq" id="WP_155446296.1">
    <property type="nucleotide sequence ID" value="NZ_JAOQNR010000008.1"/>
</dbReference>
<organism evidence="2 3">
    <name type="scientific">Rhodoblastus acidophilus</name>
    <name type="common">Rhodopseudomonas acidophila</name>
    <dbReference type="NCBI Taxonomy" id="1074"/>
    <lineage>
        <taxon>Bacteria</taxon>
        <taxon>Pseudomonadati</taxon>
        <taxon>Pseudomonadota</taxon>
        <taxon>Alphaproteobacteria</taxon>
        <taxon>Hyphomicrobiales</taxon>
        <taxon>Rhodoblastaceae</taxon>
        <taxon>Rhodoblastus</taxon>
    </lineage>
</organism>
<evidence type="ECO:0000313" key="2">
    <source>
        <dbReference type="EMBL" id="MTV31607.1"/>
    </source>
</evidence>
<accession>A0A6N8DMG9</accession>
<proteinExistence type="predicted"/>
<reference evidence="2 3" key="1">
    <citation type="submission" date="2019-11" db="EMBL/GenBank/DDBJ databases">
        <title>Whole-genome sequence of a Rhodoblastus acidophilus DSM 142.</title>
        <authorList>
            <person name="Kyndt J.A."/>
            <person name="Meyer T.E."/>
        </authorList>
    </citation>
    <scope>NUCLEOTIDE SEQUENCE [LARGE SCALE GENOMIC DNA]</scope>
    <source>
        <strain evidence="2 3">DSM 142</strain>
    </source>
</reference>
<dbReference type="Proteomes" id="UP000439113">
    <property type="component" value="Unassembled WGS sequence"/>
</dbReference>
<feature type="region of interest" description="Disordered" evidence="1">
    <location>
        <begin position="555"/>
        <end position="629"/>
    </location>
</feature>
<feature type="compositionally biased region" description="Basic and acidic residues" evidence="1">
    <location>
        <begin position="567"/>
        <end position="582"/>
    </location>
</feature>
<dbReference type="EMBL" id="WNKS01000009">
    <property type="protein sequence ID" value="MTV31607.1"/>
    <property type="molecule type" value="Genomic_DNA"/>
</dbReference>
<evidence type="ECO:0000313" key="3">
    <source>
        <dbReference type="Proteomes" id="UP000439113"/>
    </source>
</evidence>
<protein>
    <submittedName>
        <fullName evidence="2">Uncharacterized protein</fullName>
    </submittedName>
</protein>
<comment type="caution">
    <text evidence="2">The sequence shown here is derived from an EMBL/GenBank/DDBJ whole genome shotgun (WGS) entry which is preliminary data.</text>
</comment>
<evidence type="ECO:0000256" key="1">
    <source>
        <dbReference type="SAM" id="MobiDB-lite"/>
    </source>
</evidence>
<sequence>MTLSSSSHLPAVVVSESALAKFPGERIGGLHRSSFRRAPTGEAVFSGIAPADILLAIVEARAERDALEKHFADLGKEPLAVLVAPSREEALERIGEALAARVEAAVGDPGGLIVLRCDPPGDATGAIVHDAPFELVVPLEVDASGLAAIAVHVAGEGLAAEDGLEAAFVDARNQTLGAWRIPARAIPASLEWLTLDFAASLAEPPGQASLALRGNIGAGGKILISRALGKDPAARLFAARAPRLAASPFWLWPGADGRPVVAASRLDDASWRGARLVGRAVEEAAPAGGKRLRIEAGRAGLLVFADVDLAQSAAVTARVCSESAEPVEVALALIPTSECGDELKKLQQAAFAWSAPQRATRDGVALSVVLPPDAPGVAHVALSFRHLGAGGARPAVLSCADIWLAPRRLRKPAFVRDGAARFDKVRLDGIFANETYRHIDVSMTALSKEGRMWPKLKFKVYEEREQIGLEFRNGPAFPTMFSTWPGTAADAYGDYFKVRGTEAFDRVVADLARENDRLLLVALKEALPALVEKLRETDQLDADNAKDWLERVERFAAPQAEAPTVQDEGRADAIRAGDDDAGRSSSMQEQPSEAEKAAAPDDDAQSQDAALKSEDAALPSGGSQAMSRQ</sequence>
<gene>
    <name evidence="2" type="ORF">GJ654_11450</name>
</gene>
<dbReference type="OrthoDB" id="7262310at2"/>
<name>A0A6N8DMG9_RHOAC</name>
<dbReference type="AlphaFoldDB" id="A0A6N8DMG9"/>